<gene>
    <name evidence="9 19" type="primary">hemA</name>
    <name evidence="19" type="ORF">LMI_2489</name>
    <name evidence="20" type="ORF">SAMN02982997_01129</name>
</gene>
<evidence type="ECO:0000256" key="5">
    <source>
        <dbReference type="ARBA" id="ARBA00023002"/>
    </source>
</evidence>
<feature type="transmembrane region" description="Helical" evidence="15">
    <location>
        <begin position="7"/>
        <end position="24"/>
    </location>
</feature>
<comment type="miscellaneous">
    <text evidence="9">During catalysis, the active site Cys acts as a nucleophile attacking the alpha-carbonyl group of tRNA-bound glutamate with the formation of a thioester intermediate between enzyme and glutamate, and the concomitant release of tRNA(Glu). The thioester intermediate is finally reduced by direct hydride transfer from NADPH, to form the product GSA.</text>
</comment>
<dbReference type="InterPro" id="IPR036343">
    <property type="entry name" value="GluRdtase_N_sf"/>
</dbReference>
<keyword evidence="5 9" id="KW-0560">Oxidoreductase</keyword>
<dbReference type="InterPro" id="IPR015895">
    <property type="entry name" value="4pyrrol_synth_GluRdtase_N"/>
</dbReference>
<evidence type="ECO:0000256" key="4">
    <source>
        <dbReference type="ARBA" id="ARBA00022857"/>
    </source>
</evidence>
<comment type="pathway">
    <text evidence="1 9 14">Porphyrin-containing compound metabolism; protoporphyrin-IX biosynthesis; 5-aminolevulinate from L-glutamyl-tRNA(Glu): step 1/2.</text>
</comment>
<dbReference type="AlphaFoldDB" id="A0A098GGY8"/>
<evidence type="ECO:0000313" key="19">
    <source>
        <dbReference type="EMBL" id="CEG61753.1"/>
    </source>
</evidence>
<dbReference type="GO" id="GO:0008883">
    <property type="term" value="F:glutamyl-tRNA reductase activity"/>
    <property type="evidence" value="ECO:0007669"/>
    <property type="project" value="UniProtKB-UniRule"/>
</dbReference>
<evidence type="ECO:0000259" key="16">
    <source>
        <dbReference type="Pfam" id="PF00745"/>
    </source>
</evidence>
<accession>A0A098GGY8</accession>
<comment type="domain">
    <text evidence="9">Possesses an unusual extended V-shaped dimeric structure with each monomer consisting of three distinct domains arranged along a curved 'spinal' alpha-helix. The N-terminal catalytic domain specifically recognizes the glutamate moiety of the substrate. The second domain is the NADPH-binding domain, and the third C-terminal domain is responsible for dimerization.</text>
</comment>
<comment type="similarity">
    <text evidence="2 9 14">Belongs to the glutamyl-tRNA reductase family.</text>
</comment>
<reference evidence="20 22" key="3">
    <citation type="submission" date="2016-10" db="EMBL/GenBank/DDBJ databases">
        <authorList>
            <person name="Varghese N."/>
            <person name="Submissions S."/>
        </authorList>
    </citation>
    <scope>NUCLEOTIDE SEQUENCE [LARGE SCALE GENOMIC DNA]</scope>
    <source>
        <strain evidence="20 22">ATCC 33218</strain>
    </source>
</reference>
<dbReference type="EMBL" id="FMVN01000005">
    <property type="protein sequence ID" value="SCY22448.1"/>
    <property type="molecule type" value="Genomic_DNA"/>
</dbReference>
<feature type="binding site" evidence="9 11">
    <location>
        <begin position="124"/>
        <end position="126"/>
    </location>
    <ligand>
        <name>substrate</name>
    </ligand>
</feature>
<reference evidence="19" key="2">
    <citation type="submission" date="2014-09" db="EMBL/GenBank/DDBJ databases">
        <authorList>
            <person name="GOMEZ-VALERO Laura"/>
        </authorList>
    </citation>
    <scope>NUCLEOTIDE SEQUENCE</scope>
    <source>
        <strain evidence="19">ATCC33218</strain>
    </source>
</reference>
<keyword evidence="15" id="KW-0472">Membrane</keyword>
<keyword evidence="15" id="KW-1133">Transmembrane helix</keyword>
<evidence type="ECO:0000256" key="11">
    <source>
        <dbReference type="PIRSR" id="PIRSR000445-2"/>
    </source>
</evidence>
<evidence type="ECO:0000256" key="1">
    <source>
        <dbReference type="ARBA" id="ARBA00005059"/>
    </source>
</evidence>
<evidence type="ECO:0000256" key="7">
    <source>
        <dbReference type="ARBA" id="ARBA00047464"/>
    </source>
</evidence>
<evidence type="ECO:0000256" key="13">
    <source>
        <dbReference type="PIRSR" id="PIRSR000445-4"/>
    </source>
</evidence>
<dbReference type="Pfam" id="PF05201">
    <property type="entry name" value="GlutR_N"/>
    <property type="match status" value="1"/>
</dbReference>
<evidence type="ECO:0000256" key="6">
    <source>
        <dbReference type="ARBA" id="ARBA00023244"/>
    </source>
</evidence>
<dbReference type="EC" id="1.2.1.70" evidence="3 9"/>
<dbReference type="CDD" id="cd05213">
    <property type="entry name" value="NAD_bind_Glutamyl_tRNA_reduct"/>
    <property type="match status" value="1"/>
</dbReference>
<feature type="binding site" evidence="9 11">
    <location>
        <position position="130"/>
    </location>
    <ligand>
        <name>substrate</name>
    </ligand>
</feature>
<reference evidence="21" key="1">
    <citation type="submission" date="2014-09" db="EMBL/GenBank/DDBJ databases">
        <authorList>
            <person name="Gomez-Valero L."/>
        </authorList>
    </citation>
    <scope>NUCLEOTIDE SEQUENCE [LARGE SCALE GENOMIC DNA]</scope>
    <source>
        <strain evidence="21">ATCC33218</strain>
    </source>
</reference>
<feature type="domain" description="Tetrapyrrole biosynthesis glutamyl-tRNA reductase dimerisation" evidence="16">
    <location>
        <begin position="330"/>
        <end position="426"/>
    </location>
</feature>
<dbReference type="PANTHER" id="PTHR43013">
    <property type="entry name" value="GLUTAMYL-TRNA REDUCTASE"/>
    <property type="match status" value="1"/>
</dbReference>
<dbReference type="InterPro" id="IPR036291">
    <property type="entry name" value="NAD(P)-bd_dom_sf"/>
</dbReference>
<name>A0A098GGY8_LEGMI</name>
<evidence type="ECO:0000256" key="12">
    <source>
        <dbReference type="PIRSR" id="PIRSR000445-3"/>
    </source>
</evidence>
<feature type="domain" description="Glutamyl-tRNA reductase N-terminal" evidence="18">
    <location>
        <begin position="21"/>
        <end position="164"/>
    </location>
</feature>
<evidence type="ECO:0000256" key="3">
    <source>
        <dbReference type="ARBA" id="ARBA00012970"/>
    </source>
</evidence>
<feature type="binding site" evidence="9 11">
    <location>
        <begin position="63"/>
        <end position="66"/>
    </location>
    <ligand>
        <name>substrate</name>
    </ligand>
</feature>
<dbReference type="FunFam" id="3.30.460.30:FF:000001">
    <property type="entry name" value="Glutamyl-tRNA reductase"/>
    <property type="match status" value="1"/>
</dbReference>
<evidence type="ECO:0000256" key="15">
    <source>
        <dbReference type="SAM" id="Phobius"/>
    </source>
</evidence>
<dbReference type="PATRIC" id="fig|451.8.peg.2768"/>
<evidence type="ECO:0000259" key="17">
    <source>
        <dbReference type="Pfam" id="PF01488"/>
    </source>
</evidence>
<feature type="active site" description="Nucleophile" evidence="9 10">
    <location>
        <position position="64"/>
    </location>
</feature>
<dbReference type="NCBIfam" id="TIGR01035">
    <property type="entry name" value="hemA"/>
    <property type="match status" value="1"/>
</dbReference>
<dbReference type="SUPFAM" id="SSF51735">
    <property type="entry name" value="NAD(P)-binding Rossmann-fold domains"/>
    <property type="match status" value="1"/>
</dbReference>
<comment type="catalytic activity">
    <reaction evidence="7 9 14">
        <text>(S)-4-amino-5-oxopentanoate + tRNA(Glu) + NADP(+) = L-glutamyl-tRNA(Glu) + NADPH + H(+)</text>
        <dbReference type="Rhea" id="RHEA:12344"/>
        <dbReference type="Rhea" id="RHEA-COMP:9663"/>
        <dbReference type="Rhea" id="RHEA-COMP:9680"/>
        <dbReference type="ChEBI" id="CHEBI:15378"/>
        <dbReference type="ChEBI" id="CHEBI:57501"/>
        <dbReference type="ChEBI" id="CHEBI:57783"/>
        <dbReference type="ChEBI" id="CHEBI:58349"/>
        <dbReference type="ChEBI" id="CHEBI:78442"/>
        <dbReference type="ChEBI" id="CHEBI:78520"/>
        <dbReference type="EC" id="1.2.1.70"/>
    </reaction>
</comment>
<dbReference type="GO" id="GO:0019353">
    <property type="term" value="P:protoporphyrinogen IX biosynthetic process from glutamate"/>
    <property type="evidence" value="ECO:0007669"/>
    <property type="project" value="TreeGrafter"/>
</dbReference>
<dbReference type="InterPro" id="IPR036453">
    <property type="entry name" value="GluRdtase_dimer_dom_sf"/>
</dbReference>
<dbReference type="PIRSF" id="PIRSF000445">
    <property type="entry name" value="4pyrrol_synth_GluRdtase"/>
    <property type="match status" value="1"/>
</dbReference>
<dbReference type="SUPFAM" id="SSF69742">
    <property type="entry name" value="Glutamyl tRNA-reductase catalytic, N-terminal domain"/>
    <property type="match status" value="1"/>
</dbReference>
<dbReference type="SUPFAM" id="SSF69075">
    <property type="entry name" value="Glutamyl tRNA-reductase dimerization domain"/>
    <property type="match status" value="1"/>
</dbReference>
<keyword evidence="6 9" id="KW-0627">Porphyrin biosynthesis</keyword>
<dbReference type="FunFam" id="3.40.50.720:FF:000031">
    <property type="entry name" value="Glutamyl-tRNA reductase"/>
    <property type="match status" value="1"/>
</dbReference>
<evidence type="ECO:0000256" key="8">
    <source>
        <dbReference type="ARBA" id="ARBA00068659"/>
    </source>
</evidence>
<proteinExistence type="inferred from homology"/>
<keyword evidence="15" id="KW-0812">Transmembrane</keyword>
<dbReference type="HOGENOM" id="CLU_035113_2_2_6"/>
<keyword evidence="4 9" id="KW-0521">NADP</keyword>
<dbReference type="Pfam" id="PF01488">
    <property type="entry name" value="Shikimate_DH"/>
    <property type="match status" value="1"/>
</dbReference>
<dbReference type="HAMAP" id="MF_00087">
    <property type="entry name" value="Glu_tRNA_reductase"/>
    <property type="match status" value="1"/>
</dbReference>
<dbReference type="InterPro" id="IPR015896">
    <property type="entry name" value="4pyrrol_synth_GluRdtase_dimer"/>
</dbReference>
<dbReference type="GO" id="GO:0050661">
    <property type="term" value="F:NADP binding"/>
    <property type="evidence" value="ECO:0007669"/>
    <property type="project" value="InterPro"/>
</dbReference>
<dbReference type="InterPro" id="IPR006151">
    <property type="entry name" value="Shikm_DH/Glu-tRNA_Rdtase"/>
</dbReference>
<dbReference type="Pfam" id="PF00745">
    <property type="entry name" value="GlutR_dimer"/>
    <property type="match status" value="1"/>
</dbReference>
<evidence type="ECO:0000313" key="21">
    <source>
        <dbReference type="Proteomes" id="UP000032414"/>
    </source>
</evidence>
<dbReference type="Proteomes" id="UP000032414">
    <property type="component" value="Chromosome I"/>
</dbReference>
<evidence type="ECO:0000256" key="14">
    <source>
        <dbReference type="RuleBase" id="RU000584"/>
    </source>
</evidence>
<protein>
    <recommendedName>
        <fullName evidence="8 9">Glutamyl-tRNA reductase</fullName>
        <shortName evidence="9">GluTR</shortName>
        <ecNumber evidence="3 9">1.2.1.70</ecNumber>
    </recommendedName>
</protein>
<dbReference type="EMBL" id="LN614830">
    <property type="protein sequence ID" value="CEG61753.1"/>
    <property type="molecule type" value="Genomic_DNA"/>
</dbReference>
<feature type="binding site" evidence="9 11">
    <location>
        <position position="119"/>
    </location>
    <ligand>
        <name>substrate</name>
    </ligand>
</feature>
<sequence>MVYNSKIILWLYIPMVFVACGLNHKTAPINVREKIALPLAMQGTLLNSLVNLPAVNEAAILSTCNRTEIYCDTEEPESLAPWLAYQHQLAPESLSPYFYIHHGHHGIRHTLRVASGLDSMMLGEPQILGQMKQAYQYACELGTIKTNLRQVFEYVFSASKRIRNRSGIGTNPVSVAYAAVQLVSQFFSDFQSLNAFLIGSGETATLVAKYLHKQGVRNFFVASRTNENAKQLSAAFNGKALTIGDIPQYLAQADVVISATACPLPFINKSLVEHALGKRAHAPMFFLDLAVPRDIEPDVAEIEAVRLYNIDDLQSMIVKGMDERRSAALQAEQLIESELDNYIRWHRSLRAKDAICNYRNRMHDLAQQELKRAQEKLRAGHCQIGVLQELCDRLVNKLTHPPSVGLRQAAQDGREELLDLVHYLYNFTTIQSPYEEIS</sequence>
<evidence type="ECO:0000256" key="2">
    <source>
        <dbReference type="ARBA" id="ARBA00005916"/>
    </source>
</evidence>
<evidence type="ECO:0000313" key="20">
    <source>
        <dbReference type="EMBL" id="SCY22448.1"/>
    </source>
</evidence>
<evidence type="ECO:0000256" key="9">
    <source>
        <dbReference type="HAMAP-Rule" id="MF_00087"/>
    </source>
</evidence>
<dbReference type="KEGG" id="tmc:LMI_2489"/>
<keyword evidence="22" id="KW-1185">Reference proteome</keyword>
<dbReference type="InterPro" id="IPR000343">
    <property type="entry name" value="4pyrrol_synth_GluRdtase"/>
</dbReference>
<dbReference type="Gene3D" id="3.40.50.720">
    <property type="entry name" value="NAD(P)-binding Rossmann-like Domain"/>
    <property type="match status" value="1"/>
</dbReference>
<dbReference type="Gene3D" id="3.30.460.30">
    <property type="entry name" value="Glutamyl-tRNA reductase, N-terminal domain"/>
    <property type="match status" value="1"/>
</dbReference>
<comment type="subunit">
    <text evidence="9">Homodimer.</text>
</comment>
<dbReference type="Proteomes" id="UP000182998">
    <property type="component" value="Unassembled WGS sequence"/>
</dbReference>
<evidence type="ECO:0000256" key="10">
    <source>
        <dbReference type="PIRSR" id="PIRSR000445-1"/>
    </source>
</evidence>
<dbReference type="PROSITE" id="PS51257">
    <property type="entry name" value="PROKAR_LIPOPROTEIN"/>
    <property type="match status" value="1"/>
</dbReference>
<feature type="site" description="Important for activity" evidence="9 13">
    <location>
        <position position="109"/>
    </location>
</feature>
<dbReference type="STRING" id="451.B6N58_03750"/>
<organism evidence="19 21">
    <name type="scientific">Legionella micdadei</name>
    <name type="common">Tatlockia micdadei</name>
    <dbReference type="NCBI Taxonomy" id="451"/>
    <lineage>
        <taxon>Bacteria</taxon>
        <taxon>Pseudomonadati</taxon>
        <taxon>Pseudomonadota</taxon>
        <taxon>Gammaproteobacteria</taxon>
        <taxon>Legionellales</taxon>
        <taxon>Legionellaceae</taxon>
        <taxon>Legionella</taxon>
    </lineage>
</organism>
<evidence type="ECO:0000259" key="18">
    <source>
        <dbReference type="Pfam" id="PF05201"/>
    </source>
</evidence>
<dbReference type="PANTHER" id="PTHR43013:SF1">
    <property type="entry name" value="GLUTAMYL-TRNA REDUCTASE"/>
    <property type="match status" value="1"/>
</dbReference>
<comment type="function">
    <text evidence="9">Catalyzes the NADPH-dependent reduction of glutamyl-tRNA(Glu) to glutamate 1-semialdehyde (GSA).</text>
</comment>
<feature type="domain" description="Quinate/shikimate 5-dehydrogenase/glutamyl-tRNA reductase" evidence="17">
    <location>
        <begin position="182"/>
        <end position="315"/>
    </location>
</feature>
<feature type="binding site" evidence="9 12">
    <location>
        <begin position="199"/>
        <end position="204"/>
    </location>
    <ligand>
        <name>NADP(+)</name>
        <dbReference type="ChEBI" id="CHEBI:58349"/>
    </ligand>
</feature>
<evidence type="ECO:0000313" key="22">
    <source>
        <dbReference type="Proteomes" id="UP000182998"/>
    </source>
</evidence>
<dbReference type="UniPathway" id="UPA00251">
    <property type="reaction ID" value="UER00316"/>
</dbReference>